<dbReference type="AlphaFoldDB" id="A2ET75"/>
<dbReference type="Gene3D" id="3.40.50.11500">
    <property type="match status" value="1"/>
</dbReference>
<dbReference type="InParanoid" id="A2ET75"/>
<sequence length="397" mass="46946">MTNFCEALTLLEYNREKGPVVIEVHPQNYEFNKEKESIFICSFPEQTEKNIIFSFTVKKFLCYIWSFVLNEKIYSITILSRVTMPSFYLDFLKQCQDKFKELEPSVRFKFIKDLIFKWDYTKNFQTIKFSFPNKDFEVQTSDLRLPFCNFDPTVNIGKDTILLRIWKALITNQSILFIGNNPTQLSNAVFSALSMITPFKFIDYYIIFTRLGDPRFADVINGSKRWRIVGTTNSLASERCSQFQVVIKLSDKPNPSNQDTLNFVRKRSNKLAEKSEMHLNYMLESDPYSDILNHFDMNKDFARCIRRIDLSENEYTNFAHSSMFWEWRRPLIYRESFREAILSFIPDDVVSKHSNDDLAIVEKSLAGYYDHIRGDDHLKAVLALHLKLIRKRIHQQK</sequence>
<gene>
    <name evidence="1" type="ORF">TVAG_125680</name>
</gene>
<name>A2ET75_TRIV3</name>
<evidence type="ECO:0000313" key="2">
    <source>
        <dbReference type="Proteomes" id="UP000001542"/>
    </source>
</evidence>
<keyword evidence="2" id="KW-1185">Reference proteome</keyword>
<dbReference type="EMBL" id="DS113484">
    <property type="protein sequence ID" value="EAY04128.1"/>
    <property type="molecule type" value="Genomic_DNA"/>
</dbReference>
<dbReference type="SMR" id="A2ET75"/>
<dbReference type="Proteomes" id="UP000001542">
    <property type="component" value="Unassembled WGS sequence"/>
</dbReference>
<dbReference type="PANTHER" id="PTHR13677">
    <property type="entry name" value="LD41638P"/>
    <property type="match status" value="1"/>
</dbReference>
<dbReference type="PANTHER" id="PTHR13677:SF0">
    <property type="entry name" value="LD41638P"/>
    <property type="match status" value="1"/>
</dbReference>
<evidence type="ECO:0008006" key="3">
    <source>
        <dbReference type="Google" id="ProtNLM"/>
    </source>
</evidence>
<dbReference type="OrthoDB" id="10265409at2759"/>
<proteinExistence type="predicted"/>
<dbReference type="KEGG" id="tva:4761978"/>
<protein>
    <recommendedName>
        <fullName evidence="3">UDENN domain-containing protein</fullName>
    </recommendedName>
</protein>
<dbReference type="GO" id="GO:0005085">
    <property type="term" value="F:guanyl-nucleotide exchange factor activity"/>
    <property type="evidence" value="ECO:0007669"/>
    <property type="project" value="InterPro"/>
</dbReference>
<dbReference type="InterPro" id="IPR024224">
    <property type="entry name" value="DENND6"/>
</dbReference>
<organism evidence="1 2">
    <name type="scientific">Trichomonas vaginalis (strain ATCC PRA-98 / G3)</name>
    <dbReference type="NCBI Taxonomy" id="412133"/>
    <lineage>
        <taxon>Eukaryota</taxon>
        <taxon>Metamonada</taxon>
        <taxon>Parabasalia</taxon>
        <taxon>Trichomonadida</taxon>
        <taxon>Trichomonadidae</taxon>
        <taxon>Trichomonas</taxon>
    </lineage>
</organism>
<dbReference type="GO" id="GO:0055037">
    <property type="term" value="C:recycling endosome"/>
    <property type="evidence" value="ECO:0000318"/>
    <property type="project" value="GO_Central"/>
</dbReference>
<evidence type="ECO:0000313" key="1">
    <source>
        <dbReference type="EMBL" id="EAY04128.1"/>
    </source>
</evidence>
<dbReference type="InterPro" id="IPR043153">
    <property type="entry name" value="DENN_C"/>
</dbReference>
<dbReference type="VEuPathDB" id="TrichDB:TVAG_125680"/>
<dbReference type="RefSeq" id="XP_001316351.1">
    <property type="nucleotide sequence ID" value="XM_001316316.1"/>
</dbReference>
<reference evidence="1" key="1">
    <citation type="submission" date="2006-10" db="EMBL/GenBank/DDBJ databases">
        <authorList>
            <person name="Amadeo P."/>
            <person name="Zhao Q."/>
            <person name="Wortman J."/>
            <person name="Fraser-Liggett C."/>
            <person name="Carlton J."/>
        </authorList>
    </citation>
    <scope>NUCLEOTIDE SEQUENCE</scope>
    <source>
        <strain evidence="1">G3</strain>
    </source>
</reference>
<reference evidence="1" key="2">
    <citation type="journal article" date="2007" name="Science">
        <title>Draft genome sequence of the sexually transmitted pathogen Trichomonas vaginalis.</title>
        <authorList>
            <person name="Carlton J.M."/>
            <person name="Hirt R.P."/>
            <person name="Silva J.C."/>
            <person name="Delcher A.L."/>
            <person name="Schatz M."/>
            <person name="Zhao Q."/>
            <person name="Wortman J.R."/>
            <person name="Bidwell S.L."/>
            <person name="Alsmark U.C.M."/>
            <person name="Besteiro S."/>
            <person name="Sicheritz-Ponten T."/>
            <person name="Noel C.J."/>
            <person name="Dacks J.B."/>
            <person name="Foster P.G."/>
            <person name="Simillion C."/>
            <person name="Van de Peer Y."/>
            <person name="Miranda-Saavedra D."/>
            <person name="Barton G.J."/>
            <person name="Westrop G.D."/>
            <person name="Mueller S."/>
            <person name="Dessi D."/>
            <person name="Fiori P.L."/>
            <person name="Ren Q."/>
            <person name="Paulsen I."/>
            <person name="Zhang H."/>
            <person name="Bastida-Corcuera F.D."/>
            <person name="Simoes-Barbosa A."/>
            <person name="Brown M.T."/>
            <person name="Hayes R.D."/>
            <person name="Mukherjee M."/>
            <person name="Okumura C.Y."/>
            <person name="Schneider R."/>
            <person name="Smith A.J."/>
            <person name="Vanacova S."/>
            <person name="Villalvazo M."/>
            <person name="Haas B.J."/>
            <person name="Pertea M."/>
            <person name="Feldblyum T.V."/>
            <person name="Utterback T.R."/>
            <person name="Shu C.L."/>
            <person name="Osoegawa K."/>
            <person name="de Jong P.J."/>
            <person name="Hrdy I."/>
            <person name="Horvathova L."/>
            <person name="Zubacova Z."/>
            <person name="Dolezal P."/>
            <person name="Malik S.B."/>
            <person name="Logsdon J.M. Jr."/>
            <person name="Henze K."/>
            <person name="Gupta A."/>
            <person name="Wang C.C."/>
            <person name="Dunne R.L."/>
            <person name="Upcroft J.A."/>
            <person name="Upcroft P."/>
            <person name="White O."/>
            <person name="Salzberg S.L."/>
            <person name="Tang P."/>
            <person name="Chiu C.-H."/>
            <person name="Lee Y.-S."/>
            <person name="Embley T.M."/>
            <person name="Coombs G.H."/>
            <person name="Mottram J.C."/>
            <person name="Tachezy J."/>
            <person name="Fraser-Liggett C.M."/>
            <person name="Johnson P.J."/>
        </authorList>
    </citation>
    <scope>NUCLEOTIDE SEQUENCE [LARGE SCALE GENOMIC DNA]</scope>
    <source>
        <strain evidence="1">G3</strain>
    </source>
</reference>
<accession>A2ET75</accession>
<dbReference type="VEuPathDB" id="TrichDB:TVAGG3_0189480"/>